<dbReference type="InterPro" id="IPR021631">
    <property type="entry name" value="DUF3238"/>
</dbReference>
<dbReference type="Pfam" id="PF11579">
    <property type="entry name" value="DUF3238"/>
    <property type="match status" value="1"/>
</dbReference>
<protein>
    <recommendedName>
        <fullName evidence="3">DUF3238 domain-containing protein</fullName>
    </recommendedName>
</protein>
<dbReference type="EMBL" id="UGGP01000001">
    <property type="protein sequence ID" value="STO08975.1"/>
    <property type="molecule type" value="Genomic_DNA"/>
</dbReference>
<dbReference type="STRING" id="1397694.GCA_000702585_02856"/>
<dbReference type="OrthoDB" id="2444319at2"/>
<evidence type="ECO:0000313" key="1">
    <source>
        <dbReference type="EMBL" id="STO08975.1"/>
    </source>
</evidence>
<evidence type="ECO:0008006" key="3">
    <source>
        <dbReference type="Google" id="ProtNLM"/>
    </source>
</evidence>
<dbReference type="RefSeq" id="WP_029335866.1">
    <property type="nucleotide sequence ID" value="NZ_UGGP01000001.1"/>
</dbReference>
<evidence type="ECO:0000313" key="2">
    <source>
        <dbReference type="Proteomes" id="UP000254060"/>
    </source>
</evidence>
<dbReference type="InterPro" id="IPR013783">
    <property type="entry name" value="Ig-like_fold"/>
</dbReference>
<dbReference type="AlphaFoldDB" id="A0A377FX17"/>
<organism evidence="1 2">
    <name type="scientific">Exiguobacterium aurantiacum</name>
    <dbReference type="NCBI Taxonomy" id="33987"/>
    <lineage>
        <taxon>Bacteria</taxon>
        <taxon>Bacillati</taxon>
        <taxon>Bacillota</taxon>
        <taxon>Bacilli</taxon>
        <taxon>Bacillales</taxon>
        <taxon>Bacillales Family XII. Incertae Sedis</taxon>
        <taxon>Exiguobacterium</taxon>
    </lineage>
</organism>
<reference evidence="1 2" key="1">
    <citation type="submission" date="2018-06" db="EMBL/GenBank/DDBJ databases">
        <authorList>
            <consortium name="Pathogen Informatics"/>
            <person name="Doyle S."/>
        </authorList>
    </citation>
    <scope>NUCLEOTIDE SEQUENCE [LARGE SCALE GENOMIC DNA]</scope>
    <source>
        <strain evidence="1 2">NCTC13163</strain>
    </source>
</reference>
<sequence>MHNGDGLITVKPVSDGLELSWSLEGEVTVTRNGIDVFNGSVNHYVDRDTKVGEQVAYRITNAAGEEAKLYTAAVNPEDELYWNRHLTAAIVSQAGTYLQWDPIPDVETYAIYRRGRRIAEVVGTGYIDETPLEAPTAYEVRALRPVKYDQKPGTRLIHAVGKAMSLAKEFTTDTRRNQELYIMYFLVSPHRPETATVDEIQLRVQTFIRPPRLKNPNLLSPHPYFEGDGRPYNVHAPEYRTRTEVKVEGLADIPIVSIKKDAGVTRAFNARHQLTGEDVASVDQVYLEDVDIEPNEVSYRLQHSVGNPLVIAPDIKYTIVAHLKNQATFKLSGTHTQSPHHEVYLRVGEAPWTTIHRADDLGVSFMAQPMPDCHWTYLTCMD</sequence>
<accession>A0A377FX17</accession>
<dbReference type="Gene3D" id="2.60.40.10">
    <property type="entry name" value="Immunoglobulins"/>
    <property type="match status" value="1"/>
</dbReference>
<dbReference type="Proteomes" id="UP000254060">
    <property type="component" value="Unassembled WGS sequence"/>
</dbReference>
<gene>
    <name evidence="1" type="ORF">NCTC13163_02370</name>
</gene>
<name>A0A377FX17_9BACL</name>
<proteinExistence type="predicted"/>